<evidence type="ECO:0000256" key="1">
    <source>
        <dbReference type="ARBA" id="ARBA00001974"/>
    </source>
</evidence>
<evidence type="ECO:0000256" key="4">
    <source>
        <dbReference type="ARBA" id="ARBA00022827"/>
    </source>
</evidence>
<gene>
    <name evidence="7" type="ORF">GXW78_27450</name>
</gene>
<dbReference type="Gene3D" id="3.30.390.30">
    <property type="match status" value="1"/>
</dbReference>
<dbReference type="SUPFAM" id="SSF55424">
    <property type="entry name" value="FAD/NAD-linked reductases, dimerisation (C-terminal) domain"/>
    <property type="match status" value="1"/>
</dbReference>
<keyword evidence="8" id="KW-1185">Reference proteome</keyword>
<dbReference type="SUPFAM" id="SSF51905">
    <property type="entry name" value="FAD/NAD(P)-binding domain"/>
    <property type="match status" value="1"/>
</dbReference>
<name>A0ABS5EQV9_9PROT</name>
<evidence type="ECO:0000259" key="6">
    <source>
        <dbReference type="Pfam" id="PF07992"/>
    </source>
</evidence>
<dbReference type="Gene3D" id="3.50.50.60">
    <property type="entry name" value="FAD/NAD(P)-binding domain"/>
    <property type="match status" value="2"/>
</dbReference>
<dbReference type="Pfam" id="PF02852">
    <property type="entry name" value="Pyr_redox_dim"/>
    <property type="match status" value="1"/>
</dbReference>
<accession>A0ABS5EQV9</accession>
<dbReference type="Pfam" id="PF07992">
    <property type="entry name" value="Pyr_redox_2"/>
    <property type="match status" value="1"/>
</dbReference>
<dbReference type="PANTHER" id="PTHR43014:SF2">
    <property type="entry name" value="MERCURIC REDUCTASE"/>
    <property type="match status" value="1"/>
</dbReference>
<dbReference type="PRINTS" id="PR00411">
    <property type="entry name" value="PNDRDTASEI"/>
</dbReference>
<proteinExistence type="inferred from homology"/>
<protein>
    <submittedName>
        <fullName evidence="7">FAD-dependent oxidoreductase</fullName>
    </submittedName>
</protein>
<dbReference type="PANTHER" id="PTHR43014">
    <property type="entry name" value="MERCURIC REDUCTASE"/>
    <property type="match status" value="1"/>
</dbReference>
<dbReference type="EMBL" id="JAAEDI010000052">
    <property type="protein sequence ID" value="MBR0653415.1"/>
    <property type="molecule type" value="Genomic_DNA"/>
</dbReference>
<organism evidence="7 8">
    <name type="scientific">Neoroseomonas terrae</name>
    <dbReference type="NCBI Taxonomy" id="424799"/>
    <lineage>
        <taxon>Bacteria</taxon>
        <taxon>Pseudomonadati</taxon>
        <taxon>Pseudomonadota</taxon>
        <taxon>Alphaproteobacteria</taxon>
        <taxon>Acetobacterales</taxon>
        <taxon>Acetobacteraceae</taxon>
        <taxon>Neoroseomonas</taxon>
    </lineage>
</organism>
<dbReference type="InterPro" id="IPR016156">
    <property type="entry name" value="FAD/NAD-linked_Rdtase_dimer_sf"/>
</dbReference>
<evidence type="ECO:0000256" key="2">
    <source>
        <dbReference type="ARBA" id="ARBA00007532"/>
    </source>
</evidence>
<reference evidence="8" key="1">
    <citation type="journal article" date="2021" name="Syst. Appl. Microbiol.">
        <title>Roseomonas hellenica sp. nov., isolated from roots of wild-growing Alkanna tinctoria.</title>
        <authorList>
            <person name="Rat A."/>
            <person name="Naranjo H.D."/>
            <person name="Lebbe L."/>
            <person name="Cnockaert M."/>
            <person name="Krigas N."/>
            <person name="Grigoriadou K."/>
            <person name="Maloupa E."/>
            <person name="Willems A."/>
        </authorList>
    </citation>
    <scope>NUCLEOTIDE SEQUENCE [LARGE SCALE GENOMIC DNA]</scope>
    <source>
        <strain evidence="8">LMG 31159</strain>
    </source>
</reference>
<evidence type="ECO:0000313" key="7">
    <source>
        <dbReference type="EMBL" id="MBR0653415.1"/>
    </source>
</evidence>
<dbReference type="RefSeq" id="WP_211872119.1">
    <property type="nucleotide sequence ID" value="NZ_JAAEDI010000052.1"/>
</dbReference>
<evidence type="ECO:0000256" key="3">
    <source>
        <dbReference type="ARBA" id="ARBA00022630"/>
    </source>
</evidence>
<keyword evidence="4" id="KW-0274">FAD</keyword>
<dbReference type="InterPro" id="IPR036188">
    <property type="entry name" value="FAD/NAD-bd_sf"/>
</dbReference>
<dbReference type="Proteomes" id="UP000698752">
    <property type="component" value="Unassembled WGS sequence"/>
</dbReference>
<comment type="cofactor">
    <cofactor evidence="1">
        <name>FAD</name>
        <dbReference type="ChEBI" id="CHEBI:57692"/>
    </cofactor>
</comment>
<evidence type="ECO:0000313" key="8">
    <source>
        <dbReference type="Proteomes" id="UP000698752"/>
    </source>
</evidence>
<comment type="caution">
    <text evidence="7">The sequence shown here is derived from an EMBL/GenBank/DDBJ whole genome shotgun (WGS) entry which is preliminary data.</text>
</comment>
<evidence type="ECO:0000259" key="5">
    <source>
        <dbReference type="Pfam" id="PF02852"/>
    </source>
</evidence>
<dbReference type="PRINTS" id="PR00368">
    <property type="entry name" value="FADPNR"/>
</dbReference>
<comment type="similarity">
    <text evidence="2">Belongs to the class-I pyridine nucleotide-disulfide oxidoreductase family.</text>
</comment>
<feature type="domain" description="Pyridine nucleotide-disulphide oxidoreductase dimerisation" evidence="5">
    <location>
        <begin position="343"/>
        <end position="448"/>
    </location>
</feature>
<dbReference type="InterPro" id="IPR001100">
    <property type="entry name" value="Pyr_nuc-diS_OxRdtase"/>
</dbReference>
<sequence length="474" mass="49234">MPDVDVAVIGGGAAGASIAAISAGLGLKVALFERGAIGGSGLNAGCVPSKALLAAARAAADARRAHRFGIRIAEPAIDWPGVRAHVGQAAAALAPNHAEERFRAMGATVVRAAARFAGRDVIDAGGRRYRFRRAVVAAGSSPVVPSIPGLSEVPFLTTDTLFGLEERPGHLLILGGGPIGLELAQAHARLGCRVTVVEAAAIAGREDPECLAPLRRALAADGVVLREGSRVVAAEPHEDGVALRLEDDEQLTGTHLLIAVGRAPRLAGLDLAAAGIAFTPRGVTTDRALRSVSNRRVWAAGDIADPQGLGPRGFTHAGMQHVGIVAKSMLFRLPARLSYDAFPRVVFTDPGIVQIGPTEAELRAAGRSGLVVLRWPLADNDRLVVEGRAEGLVKLVADSKGRLLGASLVGPGVDEMAALFVPLIGTKLTTLTDAPLPYPTVSEAARRAAAEFYTPKLLSAPVKRVVGLMMRWLP</sequence>
<dbReference type="InterPro" id="IPR023753">
    <property type="entry name" value="FAD/NAD-binding_dom"/>
</dbReference>
<dbReference type="PIRSF" id="PIRSF000350">
    <property type="entry name" value="Mercury_reductase_MerA"/>
    <property type="match status" value="1"/>
</dbReference>
<keyword evidence="3" id="KW-0285">Flavoprotein</keyword>
<feature type="domain" description="FAD/NAD(P)-binding" evidence="6">
    <location>
        <begin position="5"/>
        <end position="308"/>
    </location>
</feature>
<dbReference type="InterPro" id="IPR004099">
    <property type="entry name" value="Pyr_nucl-diS_OxRdtase_dimer"/>
</dbReference>